<name>A0ABN8NR14_9CNID</name>
<evidence type="ECO:0000313" key="3">
    <source>
        <dbReference type="Proteomes" id="UP001159405"/>
    </source>
</evidence>
<protein>
    <submittedName>
        <fullName evidence="2">Uncharacterized protein</fullName>
    </submittedName>
</protein>
<feature type="compositionally biased region" description="Polar residues" evidence="1">
    <location>
        <begin position="1"/>
        <end position="10"/>
    </location>
</feature>
<comment type="caution">
    <text evidence="2">The sequence shown here is derived from an EMBL/GenBank/DDBJ whole genome shotgun (WGS) entry which is preliminary data.</text>
</comment>
<evidence type="ECO:0000256" key="1">
    <source>
        <dbReference type="SAM" id="MobiDB-lite"/>
    </source>
</evidence>
<gene>
    <name evidence="2" type="ORF">PLOB_00026649</name>
</gene>
<organism evidence="2 3">
    <name type="scientific">Porites lobata</name>
    <dbReference type="NCBI Taxonomy" id="104759"/>
    <lineage>
        <taxon>Eukaryota</taxon>
        <taxon>Metazoa</taxon>
        <taxon>Cnidaria</taxon>
        <taxon>Anthozoa</taxon>
        <taxon>Hexacorallia</taxon>
        <taxon>Scleractinia</taxon>
        <taxon>Fungiina</taxon>
        <taxon>Poritidae</taxon>
        <taxon>Porites</taxon>
    </lineage>
</organism>
<reference evidence="2 3" key="1">
    <citation type="submission" date="2022-05" db="EMBL/GenBank/DDBJ databases">
        <authorList>
            <consortium name="Genoscope - CEA"/>
            <person name="William W."/>
        </authorList>
    </citation>
    <scope>NUCLEOTIDE SEQUENCE [LARGE SCALE GENOMIC DNA]</scope>
</reference>
<sequence>NWIQRSTQKNAGGGERRAELRRSARRQNVFTLVLVLRQSSENRSNRQEQVLNQKSPKVIDRFVFYYLAVDNADQTADNKHTGSMIFPFFLLASKTDKPLGDDTFQNQSVKLIC</sequence>
<dbReference type="EMBL" id="CALNXK010000032">
    <property type="protein sequence ID" value="CAH3118882.1"/>
    <property type="molecule type" value="Genomic_DNA"/>
</dbReference>
<proteinExistence type="predicted"/>
<feature type="non-terminal residue" evidence="2">
    <location>
        <position position="1"/>
    </location>
</feature>
<keyword evidence="3" id="KW-1185">Reference proteome</keyword>
<feature type="region of interest" description="Disordered" evidence="1">
    <location>
        <begin position="1"/>
        <end position="22"/>
    </location>
</feature>
<accession>A0ABN8NR14</accession>
<evidence type="ECO:0000313" key="2">
    <source>
        <dbReference type="EMBL" id="CAH3118882.1"/>
    </source>
</evidence>
<dbReference type="Proteomes" id="UP001159405">
    <property type="component" value="Unassembled WGS sequence"/>
</dbReference>